<dbReference type="EMBL" id="WJQU01000001">
    <property type="protein sequence ID" value="KAJ6648386.1"/>
    <property type="molecule type" value="Genomic_DNA"/>
</dbReference>
<feature type="domain" description="Sphingolipid delta4-desaturase N-terminal" evidence="11">
    <location>
        <begin position="5"/>
        <end position="43"/>
    </location>
</feature>
<evidence type="ECO:0000256" key="8">
    <source>
        <dbReference type="ARBA" id="ARBA00023136"/>
    </source>
</evidence>
<dbReference type="AlphaFoldDB" id="A0A9Q0NDM0"/>
<dbReference type="InterPro" id="IPR011388">
    <property type="entry name" value="DES1/DES2"/>
</dbReference>
<keyword evidence="7 9" id="KW-0443">Lipid metabolism</keyword>
<comment type="similarity">
    <text evidence="2 9">Belongs to the fatty acid desaturase type 1 family. DEGS subfamily.</text>
</comment>
<dbReference type="InterPro" id="IPR005804">
    <property type="entry name" value="FA_desaturase_dom"/>
</dbReference>
<dbReference type="PIRSF" id="PIRSF017228">
    <property type="entry name" value="Sphnglp_dlt4_des"/>
    <property type="match status" value="1"/>
</dbReference>
<name>A0A9Q0NDM0_9DIPT</name>
<reference evidence="12" key="1">
    <citation type="submission" date="2022-07" db="EMBL/GenBank/DDBJ databases">
        <authorList>
            <person name="Trinca V."/>
            <person name="Uliana J.V.C."/>
            <person name="Torres T.T."/>
            <person name="Ward R.J."/>
            <person name="Monesi N."/>
        </authorList>
    </citation>
    <scope>NUCLEOTIDE SEQUENCE</scope>
    <source>
        <strain evidence="12">HSMRA1968</strain>
        <tissue evidence="12">Whole embryos</tissue>
    </source>
</reference>
<evidence type="ECO:0000256" key="4">
    <source>
        <dbReference type="ARBA" id="ARBA00022692"/>
    </source>
</evidence>
<dbReference type="Proteomes" id="UP001151699">
    <property type="component" value="Chromosome A"/>
</dbReference>
<accession>A0A9Q0NDM0</accession>
<evidence type="ECO:0000256" key="5">
    <source>
        <dbReference type="ARBA" id="ARBA00022989"/>
    </source>
</evidence>
<dbReference type="SMART" id="SM01269">
    <property type="entry name" value="Lipid_DES"/>
    <property type="match status" value="1"/>
</dbReference>
<dbReference type="Pfam" id="PF00487">
    <property type="entry name" value="FA_desaturase"/>
    <property type="match status" value="1"/>
</dbReference>
<protein>
    <recommendedName>
        <fullName evidence="3">sphingolipid 4-desaturase</fullName>
        <ecNumber evidence="3">1.14.19.17</ecNumber>
    </recommendedName>
</protein>
<dbReference type="CDD" id="cd03508">
    <property type="entry name" value="Delta4-sphingolipid-FADS-like"/>
    <property type="match status" value="1"/>
</dbReference>
<evidence type="ECO:0000313" key="12">
    <source>
        <dbReference type="EMBL" id="KAJ6648386.1"/>
    </source>
</evidence>
<dbReference type="GO" id="GO:0042284">
    <property type="term" value="F:sphingolipid delta-4 desaturase activity"/>
    <property type="evidence" value="ECO:0007669"/>
    <property type="project" value="UniProtKB-UniRule"/>
</dbReference>
<gene>
    <name evidence="12" type="primary">ifc_2</name>
    <name evidence="12" type="ORF">Bhyg_03614</name>
</gene>
<dbReference type="InterPro" id="IPR013866">
    <property type="entry name" value="Sphingolipid_d4-desaturase_N"/>
</dbReference>
<evidence type="ECO:0000256" key="9">
    <source>
        <dbReference type="PIRNR" id="PIRNR017228"/>
    </source>
</evidence>
<dbReference type="PANTHER" id="PTHR12879">
    <property type="entry name" value="SPHINGOLIPID DELTA 4 DESATURASE/C-4 HYDROXYLASE PROTEIN DES2"/>
    <property type="match status" value="1"/>
</dbReference>
<dbReference type="EC" id="1.14.19.17" evidence="3"/>
<keyword evidence="6 9" id="KW-0560">Oxidoreductase</keyword>
<sequence>MGQHVSRNDFEWTYSDEPHTSRRKAMLAKYPQIKKLFGIDPLFKYVVTSMVLTQFLMCYIMIGKSWSMLLLVAYCFGGVINHSLSLAIHEISHNLAFGHAYPMANRIFGIFANLPMAGIPIFMSFKVYHREHHKYLGQDTLDPDLPTLLEAKLFCTTFGKFCWVCLQPLFYAIRPLIVRPLTPTSMEYVNVAVQLIFNAIVVRYCGWHVLFYLIMGTLLTMGFHPIAGHFIAEHYMFAKGFETYSYYGPLNVLTFNVGYHNEHHDFPYIAGSRLPQLKKIAPDFYENMPQHSSWIRVLYDFITDPAVGPYARHKRKAMGLDS</sequence>
<evidence type="ECO:0000256" key="1">
    <source>
        <dbReference type="ARBA" id="ARBA00004141"/>
    </source>
</evidence>
<keyword evidence="13" id="KW-1185">Reference proteome</keyword>
<feature type="transmembrane region" description="Helical" evidence="10">
    <location>
        <begin position="108"/>
        <end position="128"/>
    </location>
</feature>
<evidence type="ECO:0000256" key="6">
    <source>
        <dbReference type="ARBA" id="ARBA00023002"/>
    </source>
</evidence>
<comment type="subcellular location">
    <subcellularLocation>
        <location evidence="1">Membrane</location>
        <topology evidence="1">Multi-pass membrane protein</topology>
    </subcellularLocation>
</comment>
<evidence type="ECO:0000256" key="3">
    <source>
        <dbReference type="ARBA" id="ARBA00012021"/>
    </source>
</evidence>
<keyword evidence="4 10" id="KW-0812">Transmembrane</keyword>
<dbReference type="Pfam" id="PF08557">
    <property type="entry name" value="Lipid_DES"/>
    <property type="match status" value="1"/>
</dbReference>
<keyword evidence="8 9" id="KW-0472">Membrane</keyword>
<comment type="caution">
    <text evidence="12">The sequence shown here is derived from an EMBL/GenBank/DDBJ whole genome shotgun (WGS) entry which is preliminary data.</text>
</comment>
<dbReference type="GO" id="GO:0046513">
    <property type="term" value="P:ceramide biosynthetic process"/>
    <property type="evidence" value="ECO:0007669"/>
    <property type="project" value="TreeGrafter"/>
</dbReference>
<evidence type="ECO:0000259" key="11">
    <source>
        <dbReference type="SMART" id="SM01269"/>
    </source>
</evidence>
<organism evidence="12 13">
    <name type="scientific">Pseudolycoriella hygida</name>
    <dbReference type="NCBI Taxonomy" id="35572"/>
    <lineage>
        <taxon>Eukaryota</taxon>
        <taxon>Metazoa</taxon>
        <taxon>Ecdysozoa</taxon>
        <taxon>Arthropoda</taxon>
        <taxon>Hexapoda</taxon>
        <taxon>Insecta</taxon>
        <taxon>Pterygota</taxon>
        <taxon>Neoptera</taxon>
        <taxon>Endopterygota</taxon>
        <taxon>Diptera</taxon>
        <taxon>Nematocera</taxon>
        <taxon>Sciaroidea</taxon>
        <taxon>Sciaridae</taxon>
        <taxon>Pseudolycoriella</taxon>
    </lineage>
</organism>
<keyword evidence="5 10" id="KW-1133">Transmembrane helix</keyword>
<dbReference type="PANTHER" id="PTHR12879:SF8">
    <property type="entry name" value="SPHINGOLIPID DELTA(4)-DESATURASE DES1"/>
    <property type="match status" value="1"/>
</dbReference>
<feature type="transmembrane region" description="Helical" evidence="10">
    <location>
        <begin position="68"/>
        <end position="88"/>
    </location>
</feature>
<dbReference type="GO" id="GO:0016020">
    <property type="term" value="C:membrane"/>
    <property type="evidence" value="ECO:0007669"/>
    <property type="project" value="UniProtKB-SubCell"/>
</dbReference>
<dbReference type="OrthoDB" id="200948at2759"/>
<proteinExistence type="inferred from homology"/>
<evidence type="ECO:0000256" key="2">
    <source>
        <dbReference type="ARBA" id="ARBA00006146"/>
    </source>
</evidence>
<evidence type="ECO:0000313" key="13">
    <source>
        <dbReference type="Proteomes" id="UP001151699"/>
    </source>
</evidence>
<evidence type="ECO:0000256" key="7">
    <source>
        <dbReference type="ARBA" id="ARBA00023098"/>
    </source>
</evidence>
<feature type="transmembrane region" description="Helical" evidence="10">
    <location>
        <begin position="210"/>
        <end position="232"/>
    </location>
</feature>
<evidence type="ECO:0000256" key="10">
    <source>
        <dbReference type="SAM" id="Phobius"/>
    </source>
</evidence>